<dbReference type="AlphaFoldDB" id="X1BI46"/>
<reference evidence="1" key="1">
    <citation type="journal article" date="2014" name="Front. Microbiol.">
        <title>High frequency of phylogenetically diverse reductive dehalogenase-homologous genes in deep subseafloor sedimentary metagenomes.</title>
        <authorList>
            <person name="Kawai M."/>
            <person name="Futagami T."/>
            <person name="Toyoda A."/>
            <person name="Takaki Y."/>
            <person name="Nishi S."/>
            <person name="Hori S."/>
            <person name="Arai W."/>
            <person name="Tsubouchi T."/>
            <person name="Morono Y."/>
            <person name="Uchiyama I."/>
            <person name="Ito T."/>
            <person name="Fujiyama A."/>
            <person name="Inagaki F."/>
            <person name="Takami H."/>
        </authorList>
    </citation>
    <scope>NUCLEOTIDE SEQUENCE</scope>
    <source>
        <strain evidence="1">Expedition CK06-06</strain>
    </source>
</reference>
<evidence type="ECO:0008006" key="2">
    <source>
        <dbReference type="Google" id="ProtNLM"/>
    </source>
</evidence>
<dbReference type="NCBIfam" id="TIGR04474">
    <property type="entry name" value="tcm_partner"/>
    <property type="match status" value="1"/>
</dbReference>
<gene>
    <name evidence="1" type="ORF">S01H4_48853</name>
</gene>
<evidence type="ECO:0000313" key="1">
    <source>
        <dbReference type="EMBL" id="GAG94685.1"/>
    </source>
</evidence>
<protein>
    <recommendedName>
        <fullName evidence="2">Three-Cys-motif partner protein TcmP</fullName>
    </recommendedName>
</protein>
<comment type="caution">
    <text evidence="1">The sequence shown here is derived from an EMBL/GenBank/DDBJ whole genome shotgun (WGS) entry which is preliminary data.</text>
</comment>
<feature type="non-terminal residue" evidence="1">
    <location>
        <position position="1"/>
    </location>
</feature>
<organism evidence="1">
    <name type="scientific">marine sediment metagenome</name>
    <dbReference type="NCBI Taxonomy" id="412755"/>
    <lineage>
        <taxon>unclassified sequences</taxon>
        <taxon>metagenomes</taxon>
        <taxon>ecological metagenomes</taxon>
    </lineage>
</organism>
<accession>X1BI46</accession>
<dbReference type="EMBL" id="BART01027570">
    <property type="protein sequence ID" value="GAG94685.1"/>
    <property type="molecule type" value="Genomic_DNA"/>
</dbReference>
<sequence length="195" mass="22454">SLKQLTAPHDTADIEIITGNPVNEKVLQQAFDLIPRSASSFALIDPPGYRKLRWSTIKKLGAHGSDWKGHKIDLLIILPLEMALLRNLTRPECQASITRLYGNRKWQEIKQKRLKGKIGPDEMRRQLVKLFKAGLRGLGYKYVEDFKPASPSRQPFYHVIWASDSKREAKMISDAWGRERYLPCELLYSGKDRPR</sequence>
<dbReference type="InterPro" id="IPR031009">
    <property type="entry name" value="Tcm_partner"/>
</dbReference>
<proteinExistence type="predicted"/>
<name>X1BI46_9ZZZZ</name>